<sequence length="166" mass="17474">MAHAFRIHFHNNCPYTIWPAVGKAPNGRPDNSVHFGTRLNSGAGVSFDVADSERGIRAWGRTGCDVNGANCKTGACTGGQTCNDAGITSHALLSEYGAGNDGREYWNLSYVGGIINIPTRLTGPDGQSVLCLPGNCPPDQAFQGPEDFKAVRSSAAGGTYTHLFCP</sequence>
<dbReference type="SUPFAM" id="SSF49870">
    <property type="entry name" value="Osmotin, thaumatin-like protein"/>
    <property type="match status" value="1"/>
</dbReference>
<dbReference type="PROSITE" id="PS51367">
    <property type="entry name" value="THAUMATIN_2"/>
    <property type="match status" value="1"/>
</dbReference>
<feature type="disulfide bond" evidence="1">
    <location>
        <begin position="64"/>
        <end position="71"/>
    </location>
</feature>
<dbReference type="InterPro" id="IPR001938">
    <property type="entry name" value="Thaumatin"/>
</dbReference>
<name>A0A316YH19_9BASI</name>
<organism evidence="2 3">
    <name type="scientific">Acaromyces ingoldii</name>
    <dbReference type="NCBI Taxonomy" id="215250"/>
    <lineage>
        <taxon>Eukaryota</taxon>
        <taxon>Fungi</taxon>
        <taxon>Dikarya</taxon>
        <taxon>Basidiomycota</taxon>
        <taxon>Ustilaginomycotina</taxon>
        <taxon>Exobasidiomycetes</taxon>
        <taxon>Exobasidiales</taxon>
        <taxon>Cryptobasidiaceae</taxon>
        <taxon>Acaromyces</taxon>
    </lineage>
</organism>
<dbReference type="EMBL" id="KZ819638">
    <property type="protein sequence ID" value="PWN88144.1"/>
    <property type="molecule type" value="Genomic_DNA"/>
</dbReference>
<dbReference type="AlphaFoldDB" id="A0A316YH19"/>
<dbReference type="STRING" id="215250.A0A316YH19"/>
<protein>
    <submittedName>
        <fullName evidence="2">Thaumatin-like protein</fullName>
    </submittedName>
</protein>
<dbReference type="PRINTS" id="PR00347">
    <property type="entry name" value="THAUMATIN"/>
</dbReference>
<gene>
    <name evidence="2" type="ORF">FA10DRAFT_272682</name>
</gene>
<dbReference type="Pfam" id="PF00314">
    <property type="entry name" value="Thaumatin"/>
    <property type="match status" value="1"/>
</dbReference>
<dbReference type="OrthoDB" id="430315at2759"/>
<dbReference type="SMART" id="SM00205">
    <property type="entry name" value="THN"/>
    <property type="match status" value="1"/>
</dbReference>
<proteinExistence type="predicted"/>
<dbReference type="PANTHER" id="PTHR31013:SF2">
    <property type="entry name" value="THAUMATIN-LIKE PROTEIN"/>
    <property type="match status" value="1"/>
</dbReference>
<dbReference type="GeneID" id="37045050"/>
<dbReference type="PIRSF" id="PIRSF002703">
    <property type="entry name" value="Thaumatin"/>
    <property type="match status" value="1"/>
</dbReference>
<dbReference type="RefSeq" id="XP_025375342.1">
    <property type="nucleotide sequence ID" value="XM_025523134.1"/>
</dbReference>
<dbReference type="Proteomes" id="UP000245768">
    <property type="component" value="Unassembled WGS sequence"/>
</dbReference>
<keyword evidence="1" id="KW-1015">Disulfide bond</keyword>
<accession>A0A316YH19</accession>
<dbReference type="InParanoid" id="A0A316YH19"/>
<evidence type="ECO:0000313" key="3">
    <source>
        <dbReference type="Proteomes" id="UP000245768"/>
    </source>
</evidence>
<dbReference type="Gene3D" id="2.60.110.10">
    <property type="entry name" value="Thaumatin"/>
    <property type="match status" value="1"/>
</dbReference>
<dbReference type="PANTHER" id="PTHR31013">
    <property type="entry name" value="THAUMATIN FAMILY PROTEIN-RELATED"/>
    <property type="match status" value="1"/>
</dbReference>
<keyword evidence="3" id="KW-1185">Reference proteome</keyword>
<feature type="disulfide bond" evidence="1">
    <location>
        <begin position="76"/>
        <end position="82"/>
    </location>
</feature>
<reference evidence="2 3" key="1">
    <citation type="journal article" date="2018" name="Mol. Biol. Evol.">
        <title>Broad Genomic Sampling Reveals a Smut Pathogenic Ancestry of the Fungal Clade Ustilaginomycotina.</title>
        <authorList>
            <person name="Kijpornyongpan T."/>
            <person name="Mondo S.J."/>
            <person name="Barry K."/>
            <person name="Sandor L."/>
            <person name="Lee J."/>
            <person name="Lipzen A."/>
            <person name="Pangilinan J."/>
            <person name="LaButti K."/>
            <person name="Hainaut M."/>
            <person name="Henrissat B."/>
            <person name="Grigoriev I.V."/>
            <person name="Spatafora J.W."/>
            <person name="Aime M.C."/>
        </authorList>
    </citation>
    <scope>NUCLEOTIDE SEQUENCE [LARGE SCALE GENOMIC DNA]</scope>
    <source>
        <strain evidence="2 3">MCA 4198</strain>
    </source>
</reference>
<evidence type="ECO:0000313" key="2">
    <source>
        <dbReference type="EMBL" id="PWN88144.1"/>
    </source>
</evidence>
<evidence type="ECO:0000256" key="1">
    <source>
        <dbReference type="PIRSR" id="PIRSR002703-1"/>
    </source>
</evidence>
<dbReference type="InterPro" id="IPR037176">
    <property type="entry name" value="Osmotin/thaumatin-like_sf"/>
</dbReference>